<keyword evidence="6" id="KW-1185">Reference proteome</keyword>
<dbReference type="Gene3D" id="3.40.50.300">
    <property type="entry name" value="P-loop containing nucleotide triphosphate hydrolases"/>
    <property type="match status" value="1"/>
</dbReference>
<dbReference type="Gene3D" id="1.25.40.10">
    <property type="entry name" value="Tetratricopeptide repeat domain"/>
    <property type="match status" value="3"/>
</dbReference>
<dbReference type="InterPro" id="IPR019734">
    <property type="entry name" value="TPR_rpt"/>
</dbReference>
<dbReference type="Gene3D" id="1.10.8.430">
    <property type="entry name" value="Helical domain of apoptotic protease-activating factors"/>
    <property type="match status" value="1"/>
</dbReference>
<dbReference type="InterPro" id="IPR051677">
    <property type="entry name" value="AfsR-DnrI-RedD_regulator"/>
</dbReference>
<evidence type="ECO:0000256" key="3">
    <source>
        <dbReference type="PROSITE-ProRule" id="PRU00339"/>
    </source>
</evidence>
<keyword evidence="5" id="KW-0238">DNA-binding</keyword>
<dbReference type="GO" id="GO:0006355">
    <property type="term" value="P:regulation of DNA-templated transcription"/>
    <property type="evidence" value="ECO:0007669"/>
    <property type="project" value="InterPro"/>
</dbReference>
<dbReference type="InterPro" id="IPR016032">
    <property type="entry name" value="Sig_transdc_resp-reg_C-effctor"/>
</dbReference>
<dbReference type="EMBL" id="FZNR01000003">
    <property type="protein sequence ID" value="SNR54274.1"/>
    <property type="molecule type" value="Genomic_DNA"/>
</dbReference>
<feature type="domain" description="Bacterial transcriptional activator" evidence="4">
    <location>
        <begin position="98"/>
        <end position="242"/>
    </location>
</feature>
<dbReference type="InterPro" id="IPR011990">
    <property type="entry name" value="TPR-like_helical_dom_sf"/>
</dbReference>
<dbReference type="SMART" id="SM00028">
    <property type="entry name" value="TPR"/>
    <property type="match status" value="7"/>
</dbReference>
<dbReference type="PANTHER" id="PTHR35807:SF1">
    <property type="entry name" value="TRANSCRIPTIONAL REGULATOR REDD"/>
    <property type="match status" value="1"/>
</dbReference>
<evidence type="ECO:0000256" key="1">
    <source>
        <dbReference type="ARBA" id="ARBA00023015"/>
    </source>
</evidence>
<organism evidence="5 6">
    <name type="scientific">Actinoplanes regularis</name>
    <dbReference type="NCBI Taxonomy" id="52697"/>
    <lineage>
        <taxon>Bacteria</taxon>
        <taxon>Bacillati</taxon>
        <taxon>Actinomycetota</taxon>
        <taxon>Actinomycetes</taxon>
        <taxon>Micromonosporales</taxon>
        <taxon>Micromonosporaceae</taxon>
        <taxon>Actinoplanes</taxon>
    </lineage>
</organism>
<evidence type="ECO:0000313" key="5">
    <source>
        <dbReference type="EMBL" id="SNR54274.1"/>
    </source>
</evidence>
<dbReference type="RefSeq" id="WP_089292763.1">
    <property type="nucleotide sequence ID" value="NZ_BOMU01000040.1"/>
</dbReference>
<dbReference type="PANTHER" id="PTHR35807">
    <property type="entry name" value="TRANSCRIPTIONAL REGULATOR REDD-RELATED"/>
    <property type="match status" value="1"/>
</dbReference>
<sequence>MTEFSILGPLTVLSSGKEIRIGGLRQRKLLALLLLDANLATSLNRLVDELWEDPPQSARQQIHNAVGDLRRTLLAASVDCAIVTNSVGYQLKVNKESIDSHVFHARVQEARSADEHGQLADAIRLLTSALALWRGEAFAGIDSPSVLNAATTLNEDRLVAVDLLMSVRLKAGESASVVGELQSLVAEHPLRESLRYSLMTALFRSGRQAEALAVFDEGRRQLADELGLDPSPRLSSLQIEILNGTYEAGGAVSDEGGRKLDVGSAARAQKADIATSASSWCSIPHDIRDFSGRSAEVDSLLAEVRQARTTALLISAIEGMGGIGKTTLAVHLAHLVADDYPDGQYFVDLHGYSLGIDPVTPNQALGTLLRASGMPPELIPSSLEDRSAAWRSRIAGKRALVVLDNATDAVQVRPLLPGTPTSLVLVTSRRRLGALDGSVPVSLDLLSREDAMALFAQIVGDQRLADDSSIVGKAVELCGRLPLAIRIAAARLRDRTSWTVADLVERLDSHTRRVQFLQVDDRNVMAVLKLSYRYLRTREQRIFRLLSLHPGSDFDLYSAAALTGLSLEDLEQGLEVLFEFNLLRQGKPGRYFFHDLVRDCSRQLLSDVENDMEQQDSLRALLDFYVHAAYQWCRRLDSGAYLMSPYGCEHPKFLRKANSHQEATRVLGTEYHNLIAVSKFAAANGWNSHAWKLPVMLVPFLKLSNYGEGSLDMFDKALSAARMDGDLRGQSSCLHASAVIAGERRSQPDGEANLKQAIALSREGGDRKAEALQLVDLGNLYFNDDRLALAEKAYLSAQRVDSSAVDENLRTRIFNNLGTIYRDWGKFDQAIEMLENSLVWNSSGGPLHMRCNISWNIGMVSHLKGQHHEAVEKFEEALQISKDAGFRFGEALALSGLCSARRSLGDFVRSVGLGRAALDISRDFGLSMVECEALCSLGEAATSSGDIDRAEATFKQAEERARLYGYPRYLARSLEGIAHVSHARGQIDQAQQFWKRAISTYPDGMAEAAYPRRHVELSGTNAARCFRCEVAT</sequence>
<dbReference type="SUPFAM" id="SSF48452">
    <property type="entry name" value="TPR-like"/>
    <property type="match status" value="3"/>
</dbReference>
<evidence type="ECO:0000259" key="4">
    <source>
        <dbReference type="SMART" id="SM01043"/>
    </source>
</evidence>
<dbReference type="SMART" id="SM01043">
    <property type="entry name" value="BTAD"/>
    <property type="match status" value="1"/>
</dbReference>
<dbReference type="InterPro" id="IPR036388">
    <property type="entry name" value="WH-like_DNA-bd_sf"/>
</dbReference>
<evidence type="ECO:0000256" key="2">
    <source>
        <dbReference type="ARBA" id="ARBA00023163"/>
    </source>
</evidence>
<dbReference type="CDD" id="cd15831">
    <property type="entry name" value="BTAD"/>
    <property type="match status" value="1"/>
</dbReference>
<evidence type="ECO:0000313" key="6">
    <source>
        <dbReference type="Proteomes" id="UP000198415"/>
    </source>
</evidence>
<accession>A0A238X7G4</accession>
<dbReference type="InterPro" id="IPR005158">
    <property type="entry name" value="BTAD"/>
</dbReference>
<dbReference type="Gene3D" id="1.10.10.10">
    <property type="entry name" value="Winged helix-like DNA-binding domain superfamily/Winged helix DNA-binding domain"/>
    <property type="match status" value="1"/>
</dbReference>
<dbReference type="PRINTS" id="PR00364">
    <property type="entry name" value="DISEASERSIST"/>
</dbReference>
<reference evidence="5 6" key="1">
    <citation type="submission" date="2017-06" db="EMBL/GenBank/DDBJ databases">
        <authorList>
            <person name="Kim H.J."/>
            <person name="Triplett B.A."/>
        </authorList>
    </citation>
    <scope>NUCLEOTIDE SEQUENCE [LARGE SCALE GENOMIC DNA]</scope>
    <source>
        <strain evidence="5 6">DSM 43151</strain>
    </source>
</reference>
<gene>
    <name evidence="5" type="ORF">SAMN06264365_103101</name>
</gene>
<proteinExistence type="predicted"/>
<keyword evidence="3" id="KW-0802">TPR repeat</keyword>
<dbReference type="InterPro" id="IPR042197">
    <property type="entry name" value="Apaf_helical"/>
</dbReference>
<dbReference type="InterPro" id="IPR027417">
    <property type="entry name" value="P-loop_NTPase"/>
</dbReference>
<dbReference type="SUPFAM" id="SSF46894">
    <property type="entry name" value="C-terminal effector domain of the bipartite response regulators"/>
    <property type="match status" value="1"/>
</dbReference>
<dbReference type="Pfam" id="PF03704">
    <property type="entry name" value="BTAD"/>
    <property type="match status" value="1"/>
</dbReference>
<keyword evidence="1" id="KW-0805">Transcription regulation</keyword>
<protein>
    <submittedName>
        <fullName evidence="5">DNA-binding transcriptional activator of the SARP family</fullName>
    </submittedName>
</protein>
<dbReference type="GO" id="GO:0043531">
    <property type="term" value="F:ADP binding"/>
    <property type="evidence" value="ECO:0007669"/>
    <property type="project" value="InterPro"/>
</dbReference>
<dbReference type="AlphaFoldDB" id="A0A238X7G4"/>
<dbReference type="Proteomes" id="UP000198415">
    <property type="component" value="Unassembled WGS sequence"/>
</dbReference>
<keyword evidence="2" id="KW-0804">Transcription</keyword>
<dbReference type="GO" id="GO:0003677">
    <property type="term" value="F:DNA binding"/>
    <property type="evidence" value="ECO:0007669"/>
    <property type="project" value="UniProtKB-KW"/>
</dbReference>
<dbReference type="OrthoDB" id="581105at2"/>
<dbReference type="Pfam" id="PF13181">
    <property type="entry name" value="TPR_8"/>
    <property type="match status" value="2"/>
</dbReference>
<dbReference type="PROSITE" id="PS50005">
    <property type="entry name" value="TPR"/>
    <property type="match status" value="1"/>
</dbReference>
<dbReference type="SUPFAM" id="SSF52540">
    <property type="entry name" value="P-loop containing nucleoside triphosphate hydrolases"/>
    <property type="match status" value="1"/>
</dbReference>
<feature type="repeat" description="TPR" evidence="3">
    <location>
        <begin position="811"/>
        <end position="844"/>
    </location>
</feature>
<name>A0A238X7G4_9ACTN</name>